<dbReference type="NCBIfam" id="TIGR03696">
    <property type="entry name" value="Rhs_assc_core"/>
    <property type="match status" value="1"/>
</dbReference>
<protein>
    <submittedName>
        <fullName evidence="4">Uncharacterized protein</fullName>
    </submittedName>
</protein>
<dbReference type="Pfam" id="PF25023">
    <property type="entry name" value="TEN_YD-shell"/>
    <property type="match status" value="1"/>
</dbReference>
<comment type="caution">
    <text evidence="4">The sequence shown here is derived from an EMBL/GenBank/DDBJ whole genome shotgun (WGS) entry which is preliminary data.</text>
</comment>
<feature type="domain" description="Teneurin-like YD-shell" evidence="3">
    <location>
        <begin position="9"/>
        <end position="162"/>
    </location>
</feature>
<dbReference type="InterPro" id="IPR050708">
    <property type="entry name" value="T6SS_VgrG/RHS"/>
</dbReference>
<sequence>MRDVTGKESYVYDAYGRRTVAGQPTTRTVQVYTQAGQLFYTETSSKGNTEYVYLNGSLLATRNAGAIKFQHTDALGSPIAVTNAAGQVIERTDYQPYGSPIGKTVDGIGYTGHAMDGATGLTYMQQRYYDQDLGRFLSVDPVAADSVLAANFNRYWYANNNPYRFTDPDGRDSVGQMIDAGADGCGPVSCAAWAGLKASWTVFGAESISQMADKGWSSSGGGTMVGAGLEIAAVLPPVKIARAGAAMVRIGQAGESAVRAAVDIGPKMAFEVRGVTRIPDGVTDSVISEVKNVKYQGYSAQIRDYAEISKQTGRDFNLYVRSDTKISGPLKEAAKRGDVKICVIGEVCR</sequence>
<dbReference type="InterPro" id="IPR022385">
    <property type="entry name" value="Rhs_assc_core"/>
</dbReference>
<dbReference type="Gene3D" id="2.180.10.10">
    <property type="entry name" value="RHS repeat-associated core"/>
    <property type="match status" value="1"/>
</dbReference>
<organism evidence="4 5">
    <name type="scientific">Xanthomonas cucurbitae</name>
    <dbReference type="NCBI Taxonomy" id="56453"/>
    <lineage>
        <taxon>Bacteria</taxon>
        <taxon>Pseudomonadati</taxon>
        <taxon>Pseudomonadota</taxon>
        <taxon>Gammaproteobacteria</taxon>
        <taxon>Lysobacterales</taxon>
        <taxon>Lysobacteraceae</taxon>
        <taxon>Xanthomonas</taxon>
    </lineage>
</organism>
<evidence type="ECO:0000313" key="4">
    <source>
        <dbReference type="EMBL" id="PPU78285.1"/>
    </source>
</evidence>
<gene>
    <name evidence="4" type="ORF">XcuCFBP2542_02770</name>
</gene>
<evidence type="ECO:0000313" key="5">
    <source>
        <dbReference type="Proteomes" id="UP000239561"/>
    </source>
</evidence>
<dbReference type="Pfam" id="PF15649">
    <property type="entry name" value="Tox-REase-7"/>
    <property type="match status" value="1"/>
</dbReference>
<name>A0A2S7DWY8_9XANT</name>
<dbReference type="PANTHER" id="PTHR32305">
    <property type="match status" value="1"/>
</dbReference>
<dbReference type="Proteomes" id="UP000239561">
    <property type="component" value="Unassembled WGS sequence"/>
</dbReference>
<dbReference type="PANTHER" id="PTHR32305:SF15">
    <property type="entry name" value="PROTEIN RHSA-RELATED"/>
    <property type="match status" value="1"/>
</dbReference>
<feature type="domain" description="Tox-REase-7" evidence="2">
    <location>
        <begin position="251"/>
        <end position="330"/>
    </location>
</feature>
<dbReference type="InterPro" id="IPR028903">
    <property type="entry name" value="Tox-REase-7_dom"/>
</dbReference>
<dbReference type="AlphaFoldDB" id="A0A2S7DWY8"/>
<evidence type="ECO:0000256" key="1">
    <source>
        <dbReference type="ARBA" id="ARBA00022737"/>
    </source>
</evidence>
<dbReference type="InterPro" id="IPR056823">
    <property type="entry name" value="TEN-like_YD-shell"/>
</dbReference>
<dbReference type="EMBL" id="MDED01000003">
    <property type="protein sequence ID" value="PPU78285.1"/>
    <property type="molecule type" value="Genomic_DNA"/>
</dbReference>
<reference evidence="4 5" key="1">
    <citation type="submission" date="2016-08" db="EMBL/GenBank/DDBJ databases">
        <authorList>
            <person name="Seilhamer J.J."/>
        </authorList>
    </citation>
    <scope>NUCLEOTIDE SEQUENCE [LARGE SCALE GENOMIC DNA]</scope>
    <source>
        <strain evidence="4 5">CFBP2542</strain>
    </source>
</reference>
<accession>A0A2S7DWY8</accession>
<evidence type="ECO:0000259" key="2">
    <source>
        <dbReference type="Pfam" id="PF15649"/>
    </source>
</evidence>
<proteinExistence type="predicted"/>
<evidence type="ECO:0000259" key="3">
    <source>
        <dbReference type="Pfam" id="PF25023"/>
    </source>
</evidence>
<keyword evidence="1" id="KW-0677">Repeat</keyword>